<reference evidence="1 2" key="1">
    <citation type="journal article" date="2015" name="Genome Announc.">
        <title>Complete Genome Sequencing of Protease-Producing Novel Arthrobacter sp. Strain IHBB 11108 Using PacBio Single-Molecule Real-Time Sequencing Technology.</title>
        <authorList>
            <person name="Kiran S."/>
            <person name="Swarnkar M.K."/>
            <person name="Pal M."/>
            <person name="Thakur R."/>
            <person name="Tewari R."/>
            <person name="Singh A.K."/>
            <person name="Gulati A."/>
        </authorList>
    </citation>
    <scope>NUCLEOTIDE SEQUENCE [LARGE SCALE GENOMIC DNA]</scope>
    <source>
        <strain evidence="1 2">IHBB 11108</strain>
    </source>
</reference>
<dbReference type="EMBL" id="CP011005">
    <property type="protein sequence ID" value="AJT41930.1"/>
    <property type="molecule type" value="Genomic_DNA"/>
</dbReference>
<dbReference type="Gene3D" id="3.40.30.10">
    <property type="entry name" value="Glutaredoxin"/>
    <property type="match status" value="1"/>
</dbReference>
<gene>
    <name evidence="1" type="ORF">UM93_11140</name>
</gene>
<dbReference type="InterPro" id="IPR036249">
    <property type="entry name" value="Thioredoxin-like_sf"/>
</dbReference>
<proteinExistence type="predicted"/>
<dbReference type="OrthoDB" id="8779161at2"/>
<evidence type="ECO:0008006" key="3">
    <source>
        <dbReference type="Google" id="ProtNLM"/>
    </source>
</evidence>
<dbReference type="SUPFAM" id="SSF52833">
    <property type="entry name" value="Thioredoxin-like"/>
    <property type="match status" value="1"/>
</dbReference>
<evidence type="ECO:0000313" key="1">
    <source>
        <dbReference type="EMBL" id="AJT41930.1"/>
    </source>
</evidence>
<dbReference type="RefSeq" id="WP_045075604.1">
    <property type="nucleotide sequence ID" value="NZ_CP011005.1"/>
</dbReference>
<dbReference type="AlphaFoldDB" id="A0A0D4C0I5"/>
<dbReference type="Proteomes" id="UP000061839">
    <property type="component" value="Chromosome"/>
</dbReference>
<evidence type="ECO:0000313" key="2">
    <source>
        <dbReference type="Proteomes" id="UP000061839"/>
    </source>
</evidence>
<dbReference type="PATRIC" id="fig|1618207.4.peg.2257"/>
<organism evidence="1 2">
    <name type="scientific">Psychromicrobium lacuslunae</name>
    <dbReference type="NCBI Taxonomy" id="1618207"/>
    <lineage>
        <taxon>Bacteria</taxon>
        <taxon>Bacillati</taxon>
        <taxon>Actinomycetota</taxon>
        <taxon>Actinomycetes</taxon>
        <taxon>Micrococcales</taxon>
        <taxon>Micrococcaceae</taxon>
        <taxon>Psychromicrobium</taxon>
    </lineage>
</organism>
<dbReference type="STRING" id="1618207.UM93_11140"/>
<name>A0A0D4C0I5_9MICC</name>
<protein>
    <recommendedName>
        <fullName evidence="3">Glutaredoxin</fullName>
    </recommendedName>
</protein>
<dbReference type="InterPro" id="IPR008554">
    <property type="entry name" value="Glutaredoxin-like"/>
</dbReference>
<dbReference type="Pfam" id="PF05768">
    <property type="entry name" value="Glrx-like"/>
    <property type="match status" value="1"/>
</dbReference>
<dbReference type="KEGG" id="ari:UM93_11140"/>
<dbReference type="HOGENOM" id="CLU_125054_2_2_11"/>
<accession>A0A0D4C0I5</accession>
<keyword evidence="2" id="KW-1185">Reference proteome</keyword>
<sequence length="96" mass="10657">MTSSDSPEPVTLLIKPDCHLCGDALHIAREVCLEFGLSLSEQSIFDGSGALLPEYVQFAEEVPVLLIDGIQRDFWKIDPVRMRRLLAVRRDSGGTD</sequence>